<sequence length="369" mass="40440">MVCGGLVSLVAMFFLSDSDIVTSQTLISLTLASFMLLALEVSTASIEASRARNGLSSKRLGIALICIGIWILAIISEESLDSILISSLLFGASVVVGDFSAVWRAVIVNSSAPRIRLIFINIAASLVRLVTFFFLFCLFNPLDAFIASAAISNFSRATLFYMYAKRIQKKSFLVKADGALYASDFGQPMFVQKVGAYFDRNPTIAIVLAITSSQPVFGLTATEYSLSILIMTFSANIAAYMWAKHENLGAENVVENLIQPVFLMFIFAVLFTMFFTFMPAGLVEADSLANLKERPFSLVVLPVVLGFSFGLNVFSYGSEYSWIRTLMLFSAFYFFGNNGFSICIVLNVAFFFFSLKTSVGTSDVNEAVE</sequence>
<keyword evidence="1" id="KW-0472">Membrane</keyword>
<feature type="transmembrane region" description="Helical" evidence="1">
    <location>
        <begin position="60"/>
        <end position="76"/>
    </location>
</feature>
<feature type="transmembrane region" description="Helical" evidence="1">
    <location>
        <begin position="224"/>
        <end position="242"/>
    </location>
</feature>
<keyword evidence="1" id="KW-1133">Transmembrane helix</keyword>
<feature type="transmembrane region" description="Helical" evidence="1">
    <location>
        <begin position="295"/>
        <end position="314"/>
    </location>
</feature>
<feature type="transmembrane region" description="Helical" evidence="1">
    <location>
        <begin position="118"/>
        <end position="139"/>
    </location>
</feature>
<feature type="transmembrane region" description="Helical" evidence="1">
    <location>
        <begin position="82"/>
        <end position="106"/>
    </location>
</feature>
<dbReference type="EMBL" id="PKUS01000016">
    <property type="protein sequence ID" value="PLW68331.1"/>
    <property type="molecule type" value="Genomic_DNA"/>
</dbReference>
<comment type="caution">
    <text evidence="2">The sequence shown here is derived from an EMBL/GenBank/DDBJ whole genome shotgun (WGS) entry which is preliminary data.</text>
</comment>
<evidence type="ECO:0000313" key="3">
    <source>
        <dbReference type="Proteomes" id="UP000235005"/>
    </source>
</evidence>
<protein>
    <submittedName>
        <fullName evidence="2">Uncharacterized protein</fullName>
    </submittedName>
</protein>
<feature type="transmembrane region" description="Helical" evidence="1">
    <location>
        <begin position="262"/>
        <end position="283"/>
    </location>
</feature>
<evidence type="ECO:0000256" key="1">
    <source>
        <dbReference type="SAM" id="Phobius"/>
    </source>
</evidence>
<reference evidence="2 3" key="1">
    <citation type="submission" date="2018-01" db="EMBL/GenBank/DDBJ databases">
        <title>The draft genome sequence of Halioglobus lutimaris HF004.</title>
        <authorList>
            <person name="Du Z.-J."/>
            <person name="Shi M.-J."/>
        </authorList>
    </citation>
    <scope>NUCLEOTIDE SEQUENCE [LARGE SCALE GENOMIC DNA]</scope>
    <source>
        <strain evidence="2 3">HF004</strain>
    </source>
</reference>
<feature type="transmembrane region" description="Helical" evidence="1">
    <location>
        <begin position="326"/>
        <end position="353"/>
    </location>
</feature>
<accession>A0A2N5X1F8</accession>
<evidence type="ECO:0000313" key="2">
    <source>
        <dbReference type="EMBL" id="PLW68331.1"/>
    </source>
</evidence>
<gene>
    <name evidence="2" type="ORF">C0039_13120</name>
</gene>
<feature type="transmembrane region" description="Helical" evidence="1">
    <location>
        <begin position="28"/>
        <end position="48"/>
    </location>
</feature>
<dbReference type="Proteomes" id="UP000235005">
    <property type="component" value="Unassembled WGS sequence"/>
</dbReference>
<organism evidence="2 3">
    <name type="scientific">Pseudohalioglobus lutimaris</name>
    <dbReference type="NCBI Taxonomy" id="1737061"/>
    <lineage>
        <taxon>Bacteria</taxon>
        <taxon>Pseudomonadati</taxon>
        <taxon>Pseudomonadota</taxon>
        <taxon>Gammaproteobacteria</taxon>
        <taxon>Cellvibrionales</taxon>
        <taxon>Halieaceae</taxon>
        <taxon>Pseudohalioglobus</taxon>
    </lineage>
</organism>
<keyword evidence="1" id="KW-0812">Transmembrane</keyword>
<proteinExistence type="predicted"/>
<keyword evidence="3" id="KW-1185">Reference proteome</keyword>
<feature type="transmembrane region" description="Helical" evidence="1">
    <location>
        <begin position="145"/>
        <end position="164"/>
    </location>
</feature>
<name>A0A2N5X1F8_9GAMM</name>
<dbReference type="AlphaFoldDB" id="A0A2N5X1F8"/>